<evidence type="ECO:0000313" key="3">
    <source>
        <dbReference type="Proteomes" id="UP000522663"/>
    </source>
</evidence>
<evidence type="ECO:0000313" key="2">
    <source>
        <dbReference type="EMBL" id="NXJ14990.1"/>
    </source>
</evidence>
<dbReference type="EMBL" id="VXAB01012533">
    <property type="protein sequence ID" value="NXJ14990.1"/>
    <property type="molecule type" value="Genomic_DNA"/>
</dbReference>
<dbReference type="InterPro" id="IPR039685">
    <property type="entry name" value="FANCE"/>
</dbReference>
<dbReference type="GO" id="GO:0043240">
    <property type="term" value="C:Fanconi anaemia nuclear complex"/>
    <property type="evidence" value="ECO:0007669"/>
    <property type="project" value="InterPro"/>
</dbReference>
<comment type="caution">
    <text evidence="2">The sequence shown here is derived from an EMBL/GenBank/DDBJ whole genome shotgun (WGS) entry which is preliminary data.</text>
</comment>
<accession>A0A7K9Z0R2</accession>
<dbReference type="InterPro" id="IPR021025">
    <property type="entry name" value="Fanconi_anaemia_gr_E_prot_C"/>
</dbReference>
<sequence length="185" mass="20200">CCPQLEGLCSFLQLSTCPEQLMVRFCSWLLALTPDLSYASAAILAEQLFLPRVLSLVQPPSRHLMAALTSFCSKYSEPFCQVLVAPVLQEPGQGTEQTKLVCELVEECLEPDCVRMVLGQVLAVPLSEKLLPVVLAVLGRQELLPSELFDLLVLALCRQAPAFAASLSYAKLVTAVLTTYRSQVS</sequence>
<dbReference type="Pfam" id="PF11510">
    <property type="entry name" value="FA_FANCE"/>
    <property type="match status" value="1"/>
</dbReference>
<dbReference type="Gene3D" id="1.25.40.480">
    <property type="match status" value="1"/>
</dbReference>
<dbReference type="GO" id="GO:0036297">
    <property type="term" value="P:interstrand cross-link repair"/>
    <property type="evidence" value="ECO:0007669"/>
    <property type="project" value="InterPro"/>
</dbReference>
<name>A0A7K9Z0R2_9GALL</name>
<gene>
    <name evidence="2" type="primary">Fance</name>
    <name evidence="2" type="ORF">ODOGUJ_R08613</name>
</gene>
<reference evidence="2 3" key="1">
    <citation type="submission" date="2019-09" db="EMBL/GenBank/DDBJ databases">
        <title>Bird 10,000 Genomes (B10K) Project - Family phase.</title>
        <authorList>
            <person name="Zhang G."/>
        </authorList>
    </citation>
    <scope>NUCLEOTIDE SEQUENCE [LARGE SCALE GENOMIC DNA]</scope>
    <source>
        <strain evidence="2">B10K-DU-001-53</strain>
        <tissue evidence="2">Muscle</tissue>
    </source>
</reference>
<dbReference type="PANTHER" id="PTHR32094">
    <property type="entry name" value="FANCONI ANEMIA GROUP E PROTEIN"/>
    <property type="match status" value="1"/>
</dbReference>
<feature type="domain" description="Fanconi Anaemia group E protein C-terminal" evidence="1">
    <location>
        <begin position="4"/>
        <end position="184"/>
    </location>
</feature>
<keyword evidence="3" id="KW-1185">Reference proteome</keyword>
<proteinExistence type="predicted"/>
<organism evidence="2 3">
    <name type="scientific">Odontophorus gujanensis</name>
    <name type="common">marbled wood quail</name>
    <dbReference type="NCBI Taxonomy" id="886794"/>
    <lineage>
        <taxon>Eukaryota</taxon>
        <taxon>Metazoa</taxon>
        <taxon>Chordata</taxon>
        <taxon>Craniata</taxon>
        <taxon>Vertebrata</taxon>
        <taxon>Euteleostomi</taxon>
        <taxon>Archelosauria</taxon>
        <taxon>Archosauria</taxon>
        <taxon>Dinosauria</taxon>
        <taxon>Saurischia</taxon>
        <taxon>Theropoda</taxon>
        <taxon>Coelurosauria</taxon>
        <taxon>Aves</taxon>
        <taxon>Neognathae</taxon>
        <taxon>Galloanserae</taxon>
        <taxon>Galliformes</taxon>
        <taxon>Odontophoridae</taxon>
        <taxon>Odontophorus</taxon>
    </lineage>
</organism>
<dbReference type="Proteomes" id="UP000522663">
    <property type="component" value="Unassembled WGS sequence"/>
</dbReference>
<evidence type="ECO:0000259" key="1">
    <source>
        <dbReference type="Pfam" id="PF11510"/>
    </source>
</evidence>
<dbReference type="PANTHER" id="PTHR32094:SF5">
    <property type="entry name" value="FANCONI ANEMIA GROUP E PROTEIN"/>
    <property type="match status" value="1"/>
</dbReference>
<dbReference type="AlphaFoldDB" id="A0A7K9Z0R2"/>
<feature type="non-terminal residue" evidence="2">
    <location>
        <position position="1"/>
    </location>
</feature>
<feature type="non-terminal residue" evidence="2">
    <location>
        <position position="185"/>
    </location>
</feature>
<protein>
    <submittedName>
        <fullName evidence="2">FANCE protein</fullName>
    </submittedName>
</protein>
<dbReference type="OrthoDB" id="2449818at2759"/>